<dbReference type="Proteomes" id="UP001596388">
    <property type="component" value="Unassembled WGS sequence"/>
</dbReference>
<evidence type="ECO:0000313" key="3">
    <source>
        <dbReference type="EMBL" id="MFC7097663.1"/>
    </source>
</evidence>
<evidence type="ECO:0000313" key="4">
    <source>
        <dbReference type="Proteomes" id="UP001596388"/>
    </source>
</evidence>
<reference evidence="3 4" key="1">
    <citation type="journal article" date="2019" name="Int. J. Syst. Evol. Microbiol.">
        <title>The Global Catalogue of Microorganisms (GCM) 10K type strain sequencing project: providing services to taxonomists for standard genome sequencing and annotation.</title>
        <authorList>
            <consortium name="The Broad Institute Genomics Platform"/>
            <consortium name="The Broad Institute Genome Sequencing Center for Infectious Disease"/>
            <person name="Wu L."/>
            <person name="Ma J."/>
        </authorList>
    </citation>
    <scope>NUCLEOTIDE SEQUENCE [LARGE SCALE GENOMIC DNA]</scope>
    <source>
        <strain evidence="3 4">DT55</strain>
    </source>
</reference>
<dbReference type="GeneID" id="79271428"/>
<dbReference type="EMBL" id="JBHTAG010000003">
    <property type="protein sequence ID" value="MFC7097663.1"/>
    <property type="molecule type" value="Genomic_DNA"/>
</dbReference>
<feature type="region of interest" description="Disordered" evidence="1">
    <location>
        <begin position="173"/>
        <end position="197"/>
    </location>
</feature>
<dbReference type="RefSeq" id="WP_276237844.1">
    <property type="nucleotide sequence ID" value="NZ_CP119989.1"/>
</dbReference>
<gene>
    <name evidence="3" type="ORF">ACFQKD_10135</name>
</gene>
<feature type="domain" description="DUF8054" evidence="2">
    <location>
        <begin position="15"/>
        <end position="190"/>
    </location>
</feature>
<sequence length="197" mass="20351">MTGEPSTHPPSVVDRLPRGELVRARVATAFAAPLAAALDDRLTGYLRIEPGEALLGGSGAEAVVTLEEGVPVLVYDAAADADGPAALAALAGSAPARVESYRLPAETLADLHDPDADAAAPFRVAPDAPARELAADDDLADRTRAAAPDDRGDEGDHDALAAFLADEERVEQVRADARAEAEARAAEWGLSDQLDGE</sequence>
<feature type="compositionally biased region" description="Basic and acidic residues" evidence="1">
    <location>
        <begin position="173"/>
        <end position="185"/>
    </location>
</feature>
<name>A0ABD5X0C6_9EURY</name>
<dbReference type="InterPro" id="IPR058367">
    <property type="entry name" value="DUF8054"/>
</dbReference>
<keyword evidence="4" id="KW-1185">Reference proteome</keyword>
<evidence type="ECO:0000259" key="2">
    <source>
        <dbReference type="Pfam" id="PF26239"/>
    </source>
</evidence>
<feature type="region of interest" description="Disordered" evidence="1">
    <location>
        <begin position="127"/>
        <end position="160"/>
    </location>
</feature>
<dbReference type="AlphaFoldDB" id="A0ABD5X0C6"/>
<dbReference type="Pfam" id="PF26239">
    <property type="entry name" value="DUF8054"/>
    <property type="match status" value="1"/>
</dbReference>
<proteinExistence type="predicted"/>
<protein>
    <recommendedName>
        <fullName evidence="2">DUF8054 domain-containing protein</fullName>
    </recommendedName>
</protein>
<organism evidence="3 4">
    <name type="scientific">Halobaculum marinum</name>
    <dbReference type="NCBI Taxonomy" id="3031996"/>
    <lineage>
        <taxon>Archaea</taxon>
        <taxon>Methanobacteriati</taxon>
        <taxon>Methanobacteriota</taxon>
        <taxon>Stenosarchaea group</taxon>
        <taxon>Halobacteria</taxon>
        <taxon>Halobacteriales</taxon>
        <taxon>Haloferacaceae</taxon>
        <taxon>Halobaculum</taxon>
    </lineage>
</organism>
<feature type="compositionally biased region" description="Basic and acidic residues" evidence="1">
    <location>
        <begin position="129"/>
        <end position="150"/>
    </location>
</feature>
<accession>A0ABD5X0C6</accession>
<evidence type="ECO:0000256" key="1">
    <source>
        <dbReference type="SAM" id="MobiDB-lite"/>
    </source>
</evidence>
<comment type="caution">
    <text evidence="3">The sequence shown here is derived from an EMBL/GenBank/DDBJ whole genome shotgun (WGS) entry which is preliminary data.</text>
</comment>